<keyword evidence="1 4" id="KW-0812">Transmembrane</keyword>
<dbReference type="Pfam" id="PF07690">
    <property type="entry name" value="MFS_1"/>
    <property type="match status" value="1"/>
</dbReference>
<evidence type="ECO:0000256" key="4">
    <source>
        <dbReference type="SAM" id="Phobius"/>
    </source>
</evidence>
<name>A0A378JAZ4_9GAMM</name>
<sequence>MIHYTSWRYIFISIALGALIALWGLWRYMPEPIGQIKRNGELTPKAKFSAKRVFKNYKKLFSNKIFCFATLAAGTVGIPCLAWIALSPIILIVEAKLTVVQYALWQIPVFGATILGNWFLHQLTYKYQVKQIIQFGCIIMIVGAILTSLLPYLFGNTYYFLLPGTIIYFFALSIINAPLNRYCLFVTPVSKGTASAVVSLGVMVIGAIGTETGNLFYENHNNLHFGLYCNITELIFFIGIGLIFLIDKDMTGDEHKNCLLS</sequence>
<dbReference type="GO" id="GO:0022857">
    <property type="term" value="F:transmembrane transporter activity"/>
    <property type="evidence" value="ECO:0007669"/>
    <property type="project" value="InterPro"/>
</dbReference>
<keyword evidence="3 4" id="KW-0472">Membrane</keyword>
<evidence type="ECO:0000256" key="2">
    <source>
        <dbReference type="ARBA" id="ARBA00022989"/>
    </source>
</evidence>
<proteinExistence type="predicted"/>
<dbReference type="SUPFAM" id="SSF103473">
    <property type="entry name" value="MFS general substrate transporter"/>
    <property type="match status" value="1"/>
</dbReference>
<feature type="transmembrane region" description="Helical" evidence="4">
    <location>
        <begin position="99"/>
        <end position="120"/>
    </location>
</feature>
<dbReference type="STRING" id="45066.Lgra_2150"/>
<feature type="transmembrane region" description="Helical" evidence="4">
    <location>
        <begin position="132"/>
        <end position="152"/>
    </location>
</feature>
<dbReference type="Gene3D" id="1.20.1720.10">
    <property type="entry name" value="Multidrug resistance protein D"/>
    <property type="match status" value="1"/>
</dbReference>
<dbReference type="EMBL" id="UGOB01000001">
    <property type="protein sequence ID" value="STX44308.1"/>
    <property type="molecule type" value="Genomic_DNA"/>
</dbReference>
<feature type="transmembrane region" description="Helical" evidence="4">
    <location>
        <begin position="225"/>
        <end position="246"/>
    </location>
</feature>
<gene>
    <name evidence="5" type="primary">cmr_1</name>
    <name evidence="5" type="ORF">NCTC12388_01456</name>
</gene>
<feature type="transmembrane region" description="Helical" evidence="4">
    <location>
        <begin position="6"/>
        <end position="28"/>
    </location>
</feature>
<evidence type="ECO:0000313" key="5">
    <source>
        <dbReference type="EMBL" id="STX44308.1"/>
    </source>
</evidence>
<evidence type="ECO:0000256" key="1">
    <source>
        <dbReference type="ARBA" id="ARBA00022692"/>
    </source>
</evidence>
<feature type="transmembrane region" description="Helical" evidence="4">
    <location>
        <begin position="158"/>
        <end position="175"/>
    </location>
</feature>
<organism evidence="5 6">
    <name type="scientific">Legionella gratiana</name>
    <dbReference type="NCBI Taxonomy" id="45066"/>
    <lineage>
        <taxon>Bacteria</taxon>
        <taxon>Pseudomonadati</taxon>
        <taxon>Pseudomonadota</taxon>
        <taxon>Gammaproteobacteria</taxon>
        <taxon>Legionellales</taxon>
        <taxon>Legionellaceae</taxon>
        <taxon>Legionella</taxon>
    </lineage>
</organism>
<reference evidence="5 6" key="1">
    <citation type="submission" date="2018-06" db="EMBL/GenBank/DDBJ databases">
        <authorList>
            <consortium name="Pathogen Informatics"/>
            <person name="Doyle S."/>
        </authorList>
    </citation>
    <scope>NUCLEOTIDE SEQUENCE [LARGE SCALE GENOMIC DNA]</scope>
    <source>
        <strain evidence="5 6">NCTC12388</strain>
    </source>
</reference>
<feature type="transmembrane region" description="Helical" evidence="4">
    <location>
        <begin position="65"/>
        <end position="93"/>
    </location>
</feature>
<dbReference type="InterPro" id="IPR036259">
    <property type="entry name" value="MFS_trans_sf"/>
</dbReference>
<dbReference type="Proteomes" id="UP000254476">
    <property type="component" value="Unassembled WGS sequence"/>
</dbReference>
<protein>
    <submittedName>
        <fullName evidence="5">Multidrug efflux system protein</fullName>
    </submittedName>
</protein>
<accession>A0A378JAZ4</accession>
<dbReference type="AlphaFoldDB" id="A0A378JAZ4"/>
<keyword evidence="2 4" id="KW-1133">Transmembrane helix</keyword>
<evidence type="ECO:0000256" key="3">
    <source>
        <dbReference type="ARBA" id="ARBA00023136"/>
    </source>
</evidence>
<dbReference type="InterPro" id="IPR011701">
    <property type="entry name" value="MFS"/>
</dbReference>
<evidence type="ECO:0000313" key="6">
    <source>
        <dbReference type="Proteomes" id="UP000254476"/>
    </source>
</evidence>
<feature type="transmembrane region" description="Helical" evidence="4">
    <location>
        <begin position="182"/>
        <end position="205"/>
    </location>
</feature>